<feature type="signal peptide" evidence="5">
    <location>
        <begin position="1"/>
        <end position="19"/>
    </location>
</feature>
<comment type="caution">
    <text evidence="7">The sequence shown here is derived from an EMBL/GenBank/DDBJ whole genome shotgun (WGS) entry which is preliminary data.</text>
</comment>
<accession>A0ABR3AGT6</accession>
<keyword evidence="8" id="KW-1185">Reference proteome</keyword>
<keyword evidence="2" id="KW-0378">Hydrolase</keyword>
<evidence type="ECO:0000256" key="1">
    <source>
        <dbReference type="ARBA" id="ARBA00013201"/>
    </source>
</evidence>
<dbReference type="Gene3D" id="3.40.50.1820">
    <property type="entry name" value="alpha/beta hydrolase"/>
    <property type="match status" value="1"/>
</dbReference>
<evidence type="ECO:0000256" key="5">
    <source>
        <dbReference type="SAM" id="SignalP"/>
    </source>
</evidence>
<dbReference type="Proteomes" id="UP001437256">
    <property type="component" value="Unassembled WGS sequence"/>
</dbReference>
<evidence type="ECO:0000256" key="4">
    <source>
        <dbReference type="ARBA" id="ARBA00023098"/>
    </source>
</evidence>
<keyword evidence="5" id="KW-0732">Signal</keyword>
<evidence type="ECO:0000259" key="6">
    <source>
        <dbReference type="Pfam" id="PF12697"/>
    </source>
</evidence>
<organism evidence="7 8">
    <name type="scientific">Marasmius tenuissimus</name>
    <dbReference type="NCBI Taxonomy" id="585030"/>
    <lineage>
        <taxon>Eukaryota</taxon>
        <taxon>Fungi</taxon>
        <taxon>Dikarya</taxon>
        <taxon>Basidiomycota</taxon>
        <taxon>Agaricomycotina</taxon>
        <taxon>Agaricomycetes</taxon>
        <taxon>Agaricomycetidae</taxon>
        <taxon>Agaricales</taxon>
        <taxon>Marasmiineae</taxon>
        <taxon>Marasmiaceae</taxon>
        <taxon>Marasmius</taxon>
    </lineage>
</organism>
<evidence type="ECO:0000256" key="2">
    <source>
        <dbReference type="ARBA" id="ARBA00022801"/>
    </source>
</evidence>
<dbReference type="PANTHER" id="PTHR10272:SF14">
    <property type="entry name" value="PAF ACETYLHYDROLASE FAMILY PROTEIN"/>
    <property type="match status" value="1"/>
</dbReference>
<dbReference type="PANTHER" id="PTHR10272">
    <property type="entry name" value="PLATELET-ACTIVATING FACTOR ACETYLHYDROLASE"/>
    <property type="match status" value="1"/>
</dbReference>
<dbReference type="InterPro" id="IPR000073">
    <property type="entry name" value="AB_hydrolase_1"/>
</dbReference>
<feature type="domain" description="AB hydrolase-1" evidence="6">
    <location>
        <begin position="122"/>
        <end position="333"/>
    </location>
</feature>
<protein>
    <recommendedName>
        <fullName evidence="1">1-alkyl-2-acetylglycerophosphocholine esterase</fullName>
        <ecNumber evidence="1">3.1.1.47</ecNumber>
    </recommendedName>
</protein>
<evidence type="ECO:0000313" key="7">
    <source>
        <dbReference type="EMBL" id="KAL0072644.1"/>
    </source>
</evidence>
<dbReference type="EC" id="3.1.1.47" evidence="1"/>
<name>A0ABR3AGT6_9AGAR</name>
<feature type="chain" id="PRO_5047011395" description="1-alkyl-2-acetylglycerophosphocholine esterase" evidence="5">
    <location>
        <begin position="20"/>
        <end position="395"/>
    </location>
</feature>
<reference evidence="7 8" key="1">
    <citation type="submission" date="2024-05" db="EMBL/GenBank/DDBJ databases">
        <title>A draft genome resource for the thread blight pathogen Marasmius tenuissimus strain MS-2.</title>
        <authorList>
            <person name="Yulfo-Soto G.E."/>
            <person name="Baruah I.K."/>
            <person name="Amoako-Attah I."/>
            <person name="Bukari Y."/>
            <person name="Meinhardt L.W."/>
            <person name="Bailey B.A."/>
            <person name="Cohen S.P."/>
        </authorList>
    </citation>
    <scope>NUCLEOTIDE SEQUENCE [LARGE SCALE GENOMIC DNA]</scope>
    <source>
        <strain evidence="7 8">MS-2</strain>
    </source>
</reference>
<dbReference type="InterPro" id="IPR029058">
    <property type="entry name" value="AB_hydrolase_fold"/>
</dbReference>
<sequence>MLSRWKLQLLVLLPSLAQGISLWDTTGPYHVAYTYHVFNHTTPNDPTKPGNILLTTIYFPTHQIPNATVPYIDSISAKIYGNTLGFPENMLTTLTTRLQFQGPTLLDTSPEFGNGTSPYPTIVFLPGAGMPILAYTAILSELASYGYTVIGVDHPGEAPFIQLPYGGEGIYGYPNLTEYPPTPEETLAVYDFRLSDVLALMDDSLLPSLIREYGAPINTTHFGVFGHSIGGSGAAGIMAANDSHGALFKAGGNIDGTFIQLLNETLDIDPSIIAADVKRPFLEIASEGHFLGNVSKAFDQTWPQFNRAQSGWWRNLQVNRTQHLDFSDFPLWVDRLGQRNETPGQFVGAGDGTRTTQIVTSVVRKFVRYIEGREEALEEADDFFKKIPEIVILDG</sequence>
<proteinExistence type="predicted"/>
<dbReference type="SUPFAM" id="SSF53474">
    <property type="entry name" value="alpha/beta-Hydrolases"/>
    <property type="match status" value="1"/>
</dbReference>
<evidence type="ECO:0000256" key="3">
    <source>
        <dbReference type="ARBA" id="ARBA00022963"/>
    </source>
</evidence>
<gene>
    <name evidence="7" type="ORF">AAF712_000407</name>
</gene>
<dbReference type="EMBL" id="JBBXMP010000001">
    <property type="protein sequence ID" value="KAL0072644.1"/>
    <property type="molecule type" value="Genomic_DNA"/>
</dbReference>
<keyword evidence="3" id="KW-0442">Lipid degradation</keyword>
<evidence type="ECO:0000313" key="8">
    <source>
        <dbReference type="Proteomes" id="UP001437256"/>
    </source>
</evidence>
<dbReference type="Pfam" id="PF12697">
    <property type="entry name" value="Abhydrolase_6"/>
    <property type="match status" value="1"/>
</dbReference>
<keyword evidence="4" id="KW-0443">Lipid metabolism</keyword>